<evidence type="ECO:0000256" key="4">
    <source>
        <dbReference type="ARBA" id="ARBA00023172"/>
    </source>
</evidence>
<dbReference type="AlphaFoldDB" id="A0A1L3F117"/>
<dbReference type="InterPro" id="IPR010998">
    <property type="entry name" value="Integrase_recombinase_N"/>
</dbReference>
<dbReference type="Proteomes" id="UP000181962">
    <property type="component" value="Chromosome"/>
</dbReference>
<dbReference type="Gene3D" id="1.10.443.10">
    <property type="entry name" value="Intergrase catalytic core"/>
    <property type="match status" value="1"/>
</dbReference>
<dbReference type="Pfam" id="PF13356">
    <property type="entry name" value="Arm-DNA-bind_3"/>
    <property type="match status" value="1"/>
</dbReference>
<dbReference type="SUPFAM" id="SSF56349">
    <property type="entry name" value="DNA breaking-rejoining enzymes"/>
    <property type="match status" value="1"/>
</dbReference>
<keyword evidence="3" id="KW-0238">DNA-binding</keyword>
<dbReference type="GO" id="GO:0003677">
    <property type="term" value="F:DNA binding"/>
    <property type="evidence" value="ECO:0007669"/>
    <property type="project" value="UniProtKB-KW"/>
</dbReference>
<evidence type="ECO:0000313" key="7">
    <source>
        <dbReference type="Proteomes" id="UP000181962"/>
    </source>
</evidence>
<accession>A0A1L3F117</accession>
<organism evidence="6 7">
    <name type="scientific">Bradyrhizobium japonicum</name>
    <dbReference type="NCBI Taxonomy" id="375"/>
    <lineage>
        <taxon>Bacteria</taxon>
        <taxon>Pseudomonadati</taxon>
        <taxon>Pseudomonadota</taxon>
        <taxon>Alphaproteobacteria</taxon>
        <taxon>Hyphomicrobiales</taxon>
        <taxon>Nitrobacteraceae</taxon>
        <taxon>Bradyrhizobium</taxon>
    </lineage>
</organism>
<name>A0A1L3F117_BRAJP</name>
<dbReference type="PROSITE" id="PS51898">
    <property type="entry name" value="TYR_RECOMBINASE"/>
    <property type="match status" value="1"/>
</dbReference>
<dbReference type="InterPro" id="IPR050808">
    <property type="entry name" value="Phage_Integrase"/>
</dbReference>
<dbReference type="InterPro" id="IPR053876">
    <property type="entry name" value="Phage_int_M"/>
</dbReference>
<proteinExistence type="inferred from homology"/>
<dbReference type="Gene3D" id="3.30.160.390">
    <property type="entry name" value="Integrase, DNA-binding domain"/>
    <property type="match status" value="1"/>
</dbReference>
<keyword evidence="4" id="KW-0233">DNA recombination</keyword>
<dbReference type="InterPro" id="IPR025166">
    <property type="entry name" value="Integrase_DNA_bind_dom"/>
</dbReference>
<gene>
    <name evidence="6" type="ORF">BKD09_01435</name>
</gene>
<dbReference type="GO" id="GO:0006310">
    <property type="term" value="P:DNA recombination"/>
    <property type="evidence" value="ECO:0007669"/>
    <property type="project" value="UniProtKB-KW"/>
</dbReference>
<dbReference type="GO" id="GO:0015074">
    <property type="term" value="P:DNA integration"/>
    <property type="evidence" value="ECO:0007669"/>
    <property type="project" value="UniProtKB-KW"/>
</dbReference>
<dbReference type="Gene3D" id="1.10.150.130">
    <property type="match status" value="1"/>
</dbReference>
<dbReference type="InterPro" id="IPR011010">
    <property type="entry name" value="DNA_brk_join_enz"/>
</dbReference>
<evidence type="ECO:0000256" key="3">
    <source>
        <dbReference type="ARBA" id="ARBA00023125"/>
    </source>
</evidence>
<evidence type="ECO:0000256" key="2">
    <source>
        <dbReference type="ARBA" id="ARBA00022908"/>
    </source>
</evidence>
<evidence type="ECO:0000259" key="5">
    <source>
        <dbReference type="PROSITE" id="PS51898"/>
    </source>
</evidence>
<dbReference type="CDD" id="cd00801">
    <property type="entry name" value="INT_P4_C"/>
    <property type="match status" value="1"/>
</dbReference>
<dbReference type="OrthoDB" id="9795573at2"/>
<dbReference type="Pfam" id="PF00589">
    <property type="entry name" value="Phage_integrase"/>
    <property type="match status" value="1"/>
</dbReference>
<dbReference type="InterPro" id="IPR038488">
    <property type="entry name" value="Integrase_DNA-bd_sf"/>
</dbReference>
<feature type="domain" description="Tyr recombinase" evidence="5">
    <location>
        <begin position="224"/>
        <end position="407"/>
    </location>
</feature>
<sequence length="429" mass="47616">MARSFGKLTAKKVEHLLVRGLYPDGGGLYLQVAKGGSKSWLFRFKVDGRTRWHGLGSAKDVSLEKARDKATDARRLRIDGHDPIEAKRAAKTAARVEAAKSITFGTAAKRFIQINRPGWKNGKHADQWQMTLLGTDPNGKPAKNDYCKGIRDLPIGAIDTTLVLRIIEPIWATKTETASRIRSRIEQVIDASKAKGEFKGENPARWKGHLENLLPATSKVRTVRNHPALPYQRLPAFMRELRKGIGVAAAALEFQILTAVRPGNAVGATWEQMDRQQAVWIIPAVLMKSDAEHKVPLSKAALSVLDRMEALKDGSDYIFPNAKGKPLSDASTAAVIGRMNEHERQWIDPKVDREVVPHGFRSSFRDWAAEHGYDDAVAEAALAHKVGDDVVAAYKRTTFFELRKQVMKDWADYCARPASSSDNVVALRT</sequence>
<reference evidence="6 7" key="1">
    <citation type="submission" date="2016-11" db="EMBL/GenBank/DDBJ databases">
        <title>Complete Genome Sequence of Bradyrhizobium sp. strain J5, an isolated from soybean nodule in Hokkaido.</title>
        <authorList>
            <person name="Kanehara K."/>
        </authorList>
    </citation>
    <scope>NUCLEOTIDE SEQUENCE [LARGE SCALE GENOMIC DNA]</scope>
    <source>
        <strain evidence="6 7">J5</strain>
    </source>
</reference>
<dbReference type="InterPro" id="IPR002104">
    <property type="entry name" value="Integrase_catalytic"/>
</dbReference>
<keyword evidence="2" id="KW-0229">DNA integration</keyword>
<dbReference type="InterPro" id="IPR013762">
    <property type="entry name" value="Integrase-like_cat_sf"/>
</dbReference>
<comment type="similarity">
    <text evidence="1">Belongs to the 'phage' integrase family.</text>
</comment>
<dbReference type="Pfam" id="PF22022">
    <property type="entry name" value="Phage_int_M"/>
    <property type="match status" value="1"/>
</dbReference>
<protein>
    <recommendedName>
        <fullName evidence="5">Tyr recombinase domain-containing protein</fullName>
    </recommendedName>
</protein>
<dbReference type="PANTHER" id="PTHR30629:SF6">
    <property type="entry name" value="PROPHAGE INTEGRASE INTA-RELATED"/>
    <property type="match status" value="1"/>
</dbReference>
<dbReference type="RefSeq" id="WP_071908547.1">
    <property type="nucleotide sequence ID" value="NZ_CP017637.1"/>
</dbReference>
<dbReference type="PANTHER" id="PTHR30629">
    <property type="entry name" value="PROPHAGE INTEGRASE"/>
    <property type="match status" value="1"/>
</dbReference>
<evidence type="ECO:0000313" key="6">
    <source>
        <dbReference type="EMBL" id="APG06979.1"/>
    </source>
</evidence>
<dbReference type="EMBL" id="CP017637">
    <property type="protein sequence ID" value="APG06979.1"/>
    <property type="molecule type" value="Genomic_DNA"/>
</dbReference>
<evidence type="ECO:0000256" key="1">
    <source>
        <dbReference type="ARBA" id="ARBA00008857"/>
    </source>
</evidence>